<dbReference type="KEGG" id="tmm:Tmari_1710"/>
<dbReference type="KEGG" id="tma:TM1702"/>
<proteinExistence type="predicted"/>
<dbReference type="InParanoid" id="Q9X228"/>
<evidence type="ECO:0000313" key="1">
    <source>
        <dbReference type="EMBL" id="AAD36769.1"/>
    </source>
</evidence>
<evidence type="ECO:0000313" key="2">
    <source>
        <dbReference type="Proteomes" id="UP000008183"/>
    </source>
</evidence>
<protein>
    <submittedName>
        <fullName evidence="1">Uncharacterized protein</fullName>
    </submittedName>
</protein>
<sequence length="127" mass="14646">MLKLEANYSTIEKIVLKSTEGFSQFSLSKEDENLKVKLKHGSFPFSLSVKVKVVSTQKTPDDPIILKVGVPSFLMEMLKSRIEREGLEVHGNEIHIYPKKIARFFEDLIVSRLEFEDDRVILHLEEV</sequence>
<dbReference type="AlphaFoldDB" id="Q9X228"/>
<dbReference type="EnsemblBacteria" id="AAD36769">
    <property type="protein sequence ID" value="AAD36769"/>
    <property type="gene ID" value="TM_1702"/>
</dbReference>
<dbReference type="OrthoDB" id="37550at2"/>
<dbReference type="KEGG" id="tmw:THMA_1744"/>
<gene>
    <name evidence="1" type="ordered locus">TM_1702</name>
</gene>
<organism evidence="1 2">
    <name type="scientific">Thermotoga maritima (strain ATCC 43589 / DSM 3109 / JCM 10099 / NBRC 100826 / MSB8)</name>
    <dbReference type="NCBI Taxonomy" id="243274"/>
    <lineage>
        <taxon>Bacteria</taxon>
        <taxon>Thermotogati</taxon>
        <taxon>Thermotogota</taxon>
        <taxon>Thermotogae</taxon>
        <taxon>Thermotogales</taxon>
        <taxon>Thermotogaceae</taxon>
        <taxon>Thermotoga</taxon>
    </lineage>
</organism>
<dbReference type="Proteomes" id="UP000008183">
    <property type="component" value="Chromosome"/>
</dbReference>
<dbReference type="PATRIC" id="fig|243274.17.peg.1710"/>
<reference evidence="1 2" key="1">
    <citation type="journal article" date="1999" name="Nature">
        <title>Evidence for lateral gene transfer between Archaea and Bacteria from genome sequence of Thermotoga maritima.</title>
        <authorList>
            <person name="Nelson K.E."/>
            <person name="Clayton R.A."/>
            <person name="Gill S.R."/>
            <person name="Gwinn M.L."/>
            <person name="Dodson R.J."/>
            <person name="Haft D.H."/>
            <person name="Hickey E.K."/>
            <person name="Peterson J.D."/>
            <person name="Nelson W.C."/>
            <person name="Ketchum K.A."/>
            <person name="McDonald L."/>
            <person name="Utterback T.R."/>
            <person name="Malek J.A."/>
            <person name="Linher K.D."/>
            <person name="Garrett M.M."/>
            <person name="Stewart A.M."/>
            <person name="Cotton M.D."/>
            <person name="Pratt M.S."/>
            <person name="Phillips C.A."/>
            <person name="Richardson D."/>
            <person name="Heidelberg J."/>
            <person name="Sutton G.G."/>
            <person name="Fleischmann R.D."/>
            <person name="White O."/>
            <person name="Salzberg S.L."/>
            <person name="Smith H.O."/>
            <person name="Venter J.C."/>
            <person name="Fraser C.M."/>
        </authorList>
    </citation>
    <scope>NUCLEOTIDE SEQUENCE [LARGE SCALE GENOMIC DNA]</scope>
    <source>
        <strain evidence="2">ATCC 43589 / DSM 3109 / JCM 10099 / NBRC 100826 / MSB8</strain>
    </source>
</reference>
<dbReference type="PaxDb" id="243274-THEMA_05730"/>
<keyword evidence="2" id="KW-1185">Reference proteome</keyword>
<dbReference type="EMBL" id="AE000512">
    <property type="protein sequence ID" value="AAD36769.1"/>
    <property type="molecule type" value="Genomic_DNA"/>
</dbReference>
<accession>G4FG89</accession>
<dbReference type="RefSeq" id="WP_004082218.1">
    <property type="nucleotide sequence ID" value="NC_000853.1"/>
</dbReference>
<dbReference type="PIR" id="H72220">
    <property type="entry name" value="H72220"/>
</dbReference>
<dbReference type="KEGG" id="tmi:THEMA_05730"/>
<accession>Q9X228</accession>
<name>Q9X228_THEMA</name>